<accession>A0A9Q1JZX7</accession>
<comment type="caution">
    <text evidence="1">The sequence shown here is derived from an EMBL/GenBank/DDBJ whole genome shotgun (WGS) entry which is preliminary data.</text>
</comment>
<evidence type="ECO:0000313" key="1">
    <source>
        <dbReference type="EMBL" id="KAJ8434209.1"/>
    </source>
</evidence>
<protein>
    <submittedName>
        <fullName evidence="1">Uncharacterized protein</fullName>
    </submittedName>
</protein>
<dbReference type="Proteomes" id="UP001153076">
    <property type="component" value="Unassembled WGS sequence"/>
</dbReference>
<dbReference type="AlphaFoldDB" id="A0A9Q1JZX7"/>
<evidence type="ECO:0000313" key="2">
    <source>
        <dbReference type="Proteomes" id="UP001153076"/>
    </source>
</evidence>
<name>A0A9Q1JZX7_9CARY</name>
<dbReference type="EMBL" id="JAKOGI010000493">
    <property type="protein sequence ID" value="KAJ8434209.1"/>
    <property type="molecule type" value="Genomic_DNA"/>
</dbReference>
<proteinExistence type="predicted"/>
<sequence length="151" mass="16424">MAEGYTLSLPGEETWASLSLSSIDNCHTSIIHKSNIRLSPAVKCKGIKFGQRLDVSFTDQRRLSLTYSATCMVSRQEGKEAVLPLEGPPANTGFSRRSVGREAWALWSLRSLSPSHASTGPQSNFRMAHITQSMVSLPKRPNSAASSITMA</sequence>
<keyword evidence="2" id="KW-1185">Reference proteome</keyword>
<gene>
    <name evidence="1" type="ORF">Cgig2_015698</name>
</gene>
<reference evidence="1" key="1">
    <citation type="submission" date="2022-04" db="EMBL/GenBank/DDBJ databases">
        <title>Carnegiea gigantea Genome sequencing and assembly v2.</title>
        <authorList>
            <person name="Copetti D."/>
            <person name="Sanderson M.J."/>
            <person name="Burquez A."/>
            <person name="Wojciechowski M.F."/>
        </authorList>
    </citation>
    <scope>NUCLEOTIDE SEQUENCE</scope>
    <source>
        <strain evidence="1">SGP5-SGP5p</strain>
        <tissue evidence="1">Aerial part</tissue>
    </source>
</reference>
<organism evidence="1 2">
    <name type="scientific">Carnegiea gigantea</name>
    <dbReference type="NCBI Taxonomy" id="171969"/>
    <lineage>
        <taxon>Eukaryota</taxon>
        <taxon>Viridiplantae</taxon>
        <taxon>Streptophyta</taxon>
        <taxon>Embryophyta</taxon>
        <taxon>Tracheophyta</taxon>
        <taxon>Spermatophyta</taxon>
        <taxon>Magnoliopsida</taxon>
        <taxon>eudicotyledons</taxon>
        <taxon>Gunneridae</taxon>
        <taxon>Pentapetalae</taxon>
        <taxon>Caryophyllales</taxon>
        <taxon>Cactineae</taxon>
        <taxon>Cactaceae</taxon>
        <taxon>Cactoideae</taxon>
        <taxon>Echinocereeae</taxon>
        <taxon>Carnegiea</taxon>
    </lineage>
</organism>